<dbReference type="GO" id="GO:0019120">
    <property type="term" value="F:hydrolase activity, acting on acid halide bonds, in C-halide compounds"/>
    <property type="evidence" value="ECO:0007669"/>
    <property type="project" value="InterPro"/>
</dbReference>
<dbReference type="InterPro" id="IPR023214">
    <property type="entry name" value="HAD_sf"/>
</dbReference>
<dbReference type="InterPro" id="IPR006328">
    <property type="entry name" value="2-HAD"/>
</dbReference>
<dbReference type="NCBIfam" id="TIGR01493">
    <property type="entry name" value="HAD-SF-IA-v2"/>
    <property type="match status" value="1"/>
</dbReference>
<organism evidence="2">
    <name type="scientific">marine metagenome</name>
    <dbReference type="NCBI Taxonomy" id="408172"/>
    <lineage>
        <taxon>unclassified sequences</taxon>
        <taxon>metagenomes</taxon>
        <taxon>ecological metagenomes</taxon>
    </lineage>
</organism>
<dbReference type="NCBIfam" id="TIGR01428">
    <property type="entry name" value="HAD_type_II"/>
    <property type="match status" value="1"/>
</dbReference>
<evidence type="ECO:0008006" key="3">
    <source>
        <dbReference type="Google" id="ProtNLM"/>
    </source>
</evidence>
<gene>
    <name evidence="2" type="ORF">METZ01_LOCUS24677</name>
</gene>
<dbReference type="InterPro" id="IPR036412">
    <property type="entry name" value="HAD-like_sf"/>
</dbReference>
<dbReference type="PANTHER" id="PTHR43316:SF3">
    <property type="entry name" value="HALOACID DEHALOGENASE, TYPE II (AFU_ORTHOLOGUE AFUA_2G07750)-RELATED"/>
    <property type="match status" value="1"/>
</dbReference>
<dbReference type="InterPro" id="IPR051540">
    <property type="entry name" value="S-2-haloacid_dehalogenase"/>
</dbReference>
<sequence>MELATDPSSIKALVFDVFGTVVDWHSSVARHAENFGQANGVTADWVDFAESWRAKYRPFMDKVRSGELPWTELDTLHRMGLEELLNDFNITGISEDAKSDLNLAWHRLDAWPDSPPGLARLKSKFILATMSNGNIALMVNMAKYANLPWDTILGAELAHAYKPDAKTYLTGVELLHLIPEQVMMVAAHQDDLLAAAKQGLRTAFVKRPLERGVNGKVDTTPDPSFDFVCNDFRDLASQLGV</sequence>
<dbReference type="SUPFAM" id="SSF56784">
    <property type="entry name" value="HAD-like"/>
    <property type="match status" value="1"/>
</dbReference>
<dbReference type="PANTHER" id="PTHR43316">
    <property type="entry name" value="HYDROLASE, HALOACID DELAHOGENASE-RELATED"/>
    <property type="match status" value="1"/>
</dbReference>
<dbReference type="CDD" id="cd02588">
    <property type="entry name" value="HAD_L2-DEX"/>
    <property type="match status" value="1"/>
</dbReference>
<dbReference type="PRINTS" id="PR00413">
    <property type="entry name" value="HADHALOGNASE"/>
</dbReference>
<protein>
    <recommendedName>
        <fullName evidence="3">Haloacid dehalogenase, type II</fullName>
    </recommendedName>
</protein>
<name>A0A381Q2I9_9ZZZZ</name>
<reference evidence="2" key="1">
    <citation type="submission" date="2018-05" db="EMBL/GenBank/DDBJ databases">
        <authorList>
            <person name="Lanie J.A."/>
            <person name="Ng W.-L."/>
            <person name="Kazmierczak K.M."/>
            <person name="Andrzejewski T.M."/>
            <person name="Davidsen T.M."/>
            <person name="Wayne K.J."/>
            <person name="Tettelin H."/>
            <person name="Glass J.I."/>
            <person name="Rusch D."/>
            <person name="Podicherti R."/>
            <person name="Tsui H.-C.T."/>
            <person name="Winkler M.E."/>
        </authorList>
    </citation>
    <scope>NUCLEOTIDE SEQUENCE</scope>
</reference>
<evidence type="ECO:0000256" key="1">
    <source>
        <dbReference type="ARBA" id="ARBA00022801"/>
    </source>
</evidence>
<accession>A0A381Q2I9</accession>
<dbReference type="Gene3D" id="1.10.150.750">
    <property type="match status" value="1"/>
</dbReference>
<dbReference type="InterPro" id="IPR006439">
    <property type="entry name" value="HAD-SF_hydro_IA"/>
</dbReference>
<dbReference type="Pfam" id="PF00702">
    <property type="entry name" value="Hydrolase"/>
    <property type="match status" value="1"/>
</dbReference>
<dbReference type="Gene3D" id="3.40.50.1000">
    <property type="entry name" value="HAD superfamily/HAD-like"/>
    <property type="match status" value="1"/>
</dbReference>
<proteinExistence type="predicted"/>
<dbReference type="EMBL" id="UINC01001134">
    <property type="protein sequence ID" value="SUZ71823.1"/>
    <property type="molecule type" value="Genomic_DNA"/>
</dbReference>
<evidence type="ECO:0000313" key="2">
    <source>
        <dbReference type="EMBL" id="SUZ71823.1"/>
    </source>
</evidence>
<keyword evidence="1" id="KW-0378">Hydrolase</keyword>
<dbReference type="AlphaFoldDB" id="A0A381Q2I9"/>